<comment type="caution">
    <text evidence="1">The sequence shown here is derived from an EMBL/GenBank/DDBJ whole genome shotgun (WGS) entry which is preliminary data.</text>
</comment>
<sequence length="182" mass="21482">MVEMGEKKIIKVGEDKYITSKAMPFTNSGLKYRECKCHRIFLHECRHCTANAKANGPSGCEWEIDGHKRKEEEEEEELGGVTLHHKCERRPMNTMFKLLKLLDCRLPLASAKERWRKIIEEEIQSIEKNNTWELTTLFKNHRAKKNNHRKVERYKARLVLKAASKGMTLTMRKCMHLLSTWR</sequence>
<dbReference type="AlphaFoldDB" id="A0A2G2VH87"/>
<evidence type="ECO:0000313" key="1">
    <source>
        <dbReference type="EMBL" id="PHT32309.1"/>
    </source>
</evidence>
<protein>
    <submittedName>
        <fullName evidence="1">Uncharacterized protein</fullName>
    </submittedName>
</protein>
<organism evidence="1 2">
    <name type="scientific">Capsicum baccatum</name>
    <name type="common">Peruvian pepper</name>
    <dbReference type="NCBI Taxonomy" id="33114"/>
    <lineage>
        <taxon>Eukaryota</taxon>
        <taxon>Viridiplantae</taxon>
        <taxon>Streptophyta</taxon>
        <taxon>Embryophyta</taxon>
        <taxon>Tracheophyta</taxon>
        <taxon>Spermatophyta</taxon>
        <taxon>Magnoliopsida</taxon>
        <taxon>eudicotyledons</taxon>
        <taxon>Gunneridae</taxon>
        <taxon>Pentapetalae</taxon>
        <taxon>asterids</taxon>
        <taxon>lamiids</taxon>
        <taxon>Solanales</taxon>
        <taxon>Solanaceae</taxon>
        <taxon>Solanoideae</taxon>
        <taxon>Capsiceae</taxon>
        <taxon>Capsicum</taxon>
    </lineage>
</organism>
<gene>
    <name evidence="1" type="ORF">CQW23_28646</name>
</gene>
<reference evidence="2" key="2">
    <citation type="journal article" date="2017" name="J. Anim. Genet.">
        <title>Multiple reference genome sequences of hot pepper reveal the massive evolution of plant disease resistance genes by retroduplication.</title>
        <authorList>
            <person name="Kim S."/>
            <person name="Park J."/>
            <person name="Yeom S.-I."/>
            <person name="Kim Y.-M."/>
            <person name="Seo E."/>
            <person name="Kim K.-T."/>
            <person name="Kim M.-S."/>
            <person name="Lee J.M."/>
            <person name="Cheong K."/>
            <person name="Shin H.-S."/>
            <person name="Kim S.-B."/>
            <person name="Han K."/>
            <person name="Lee J."/>
            <person name="Park M."/>
            <person name="Lee H.-A."/>
            <person name="Lee H.-Y."/>
            <person name="Lee Y."/>
            <person name="Oh S."/>
            <person name="Lee J.H."/>
            <person name="Choi E."/>
            <person name="Choi E."/>
            <person name="Lee S.E."/>
            <person name="Jeon J."/>
            <person name="Kim H."/>
            <person name="Choi G."/>
            <person name="Song H."/>
            <person name="Lee J."/>
            <person name="Lee S.-C."/>
            <person name="Kwon J.-K."/>
            <person name="Lee H.-Y."/>
            <person name="Koo N."/>
            <person name="Hong Y."/>
            <person name="Kim R.W."/>
            <person name="Kang W.-H."/>
            <person name="Huh J.H."/>
            <person name="Kang B.-C."/>
            <person name="Yang T.-J."/>
            <person name="Lee Y.-H."/>
            <person name="Bennetzen J.L."/>
            <person name="Choi D."/>
        </authorList>
    </citation>
    <scope>NUCLEOTIDE SEQUENCE [LARGE SCALE GENOMIC DNA]</scope>
    <source>
        <strain evidence="2">cv. PBC81</strain>
    </source>
</reference>
<dbReference type="Proteomes" id="UP000224567">
    <property type="component" value="Unassembled WGS sequence"/>
</dbReference>
<evidence type="ECO:0000313" key="2">
    <source>
        <dbReference type="Proteomes" id="UP000224567"/>
    </source>
</evidence>
<name>A0A2G2VH87_CAPBA</name>
<accession>A0A2G2VH87</accession>
<dbReference type="EMBL" id="MLFT02000012">
    <property type="protein sequence ID" value="PHT32309.1"/>
    <property type="molecule type" value="Genomic_DNA"/>
</dbReference>
<keyword evidence="2" id="KW-1185">Reference proteome</keyword>
<reference evidence="1 2" key="1">
    <citation type="journal article" date="2017" name="Genome Biol.">
        <title>New reference genome sequences of hot pepper reveal the massive evolution of plant disease-resistance genes by retroduplication.</title>
        <authorList>
            <person name="Kim S."/>
            <person name="Park J."/>
            <person name="Yeom S.I."/>
            <person name="Kim Y.M."/>
            <person name="Seo E."/>
            <person name="Kim K.T."/>
            <person name="Kim M.S."/>
            <person name="Lee J.M."/>
            <person name="Cheong K."/>
            <person name="Shin H.S."/>
            <person name="Kim S.B."/>
            <person name="Han K."/>
            <person name="Lee J."/>
            <person name="Park M."/>
            <person name="Lee H.A."/>
            <person name="Lee H.Y."/>
            <person name="Lee Y."/>
            <person name="Oh S."/>
            <person name="Lee J.H."/>
            <person name="Choi E."/>
            <person name="Choi E."/>
            <person name="Lee S.E."/>
            <person name="Jeon J."/>
            <person name="Kim H."/>
            <person name="Choi G."/>
            <person name="Song H."/>
            <person name="Lee J."/>
            <person name="Lee S.C."/>
            <person name="Kwon J.K."/>
            <person name="Lee H.Y."/>
            <person name="Koo N."/>
            <person name="Hong Y."/>
            <person name="Kim R.W."/>
            <person name="Kang W.H."/>
            <person name="Huh J.H."/>
            <person name="Kang B.C."/>
            <person name="Yang T.J."/>
            <person name="Lee Y.H."/>
            <person name="Bennetzen J.L."/>
            <person name="Choi D."/>
        </authorList>
    </citation>
    <scope>NUCLEOTIDE SEQUENCE [LARGE SCALE GENOMIC DNA]</scope>
    <source>
        <strain evidence="2">cv. PBC81</strain>
    </source>
</reference>
<proteinExistence type="predicted"/>